<accession>A0A0V0QPQ8</accession>
<dbReference type="EMBL" id="LDAU01000120">
    <property type="protein sequence ID" value="KRX04157.1"/>
    <property type="molecule type" value="Genomic_DNA"/>
</dbReference>
<dbReference type="NCBIfam" id="TIGR00172">
    <property type="entry name" value="maf"/>
    <property type="match status" value="1"/>
</dbReference>
<dbReference type="InterPro" id="IPR003697">
    <property type="entry name" value="Maf-like"/>
</dbReference>
<comment type="cofactor">
    <cofactor evidence="1">
        <name>a divalent metal cation</name>
        <dbReference type="ChEBI" id="CHEBI:60240"/>
    </cofactor>
</comment>
<dbReference type="PIRSF" id="PIRSF006305">
    <property type="entry name" value="Maf"/>
    <property type="match status" value="1"/>
</dbReference>
<dbReference type="Pfam" id="PF02545">
    <property type="entry name" value="Maf"/>
    <property type="match status" value="1"/>
</dbReference>
<proteinExistence type="inferred from homology"/>
<dbReference type="SUPFAM" id="SSF52972">
    <property type="entry name" value="ITPase-like"/>
    <property type="match status" value="1"/>
</dbReference>
<name>A0A0V0QPQ8_PSEPJ</name>
<evidence type="ECO:0000256" key="2">
    <source>
        <dbReference type="ARBA" id="ARBA00022801"/>
    </source>
</evidence>
<dbReference type="InParanoid" id="A0A0V0QPQ8"/>
<dbReference type="GO" id="GO:0047429">
    <property type="term" value="F:nucleoside triphosphate diphosphatase activity"/>
    <property type="evidence" value="ECO:0007669"/>
    <property type="project" value="InterPro"/>
</dbReference>
<reference evidence="3 4" key="1">
    <citation type="journal article" date="2015" name="Sci. Rep.">
        <title>Genome of the facultative scuticociliatosis pathogen Pseudocohnilembus persalinus provides insight into its virulence through horizontal gene transfer.</title>
        <authorList>
            <person name="Xiong J."/>
            <person name="Wang G."/>
            <person name="Cheng J."/>
            <person name="Tian M."/>
            <person name="Pan X."/>
            <person name="Warren A."/>
            <person name="Jiang C."/>
            <person name="Yuan D."/>
            <person name="Miao W."/>
        </authorList>
    </citation>
    <scope>NUCLEOTIDE SEQUENCE [LARGE SCALE GENOMIC DNA]</scope>
    <source>
        <strain evidence="3">36N120E</strain>
    </source>
</reference>
<dbReference type="PANTHER" id="PTHR43213:SF5">
    <property type="entry name" value="BIFUNCTIONAL DTTP_UTP PYROPHOSPHATASE_METHYLTRANSFERASE PROTEIN-RELATED"/>
    <property type="match status" value="1"/>
</dbReference>
<keyword evidence="2" id="KW-0378">Hydrolase</keyword>
<dbReference type="PANTHER" id="PTHR43213">
    <property type="entry name" value="BIFUNCTIONAL DTTP/UTP PYROPHOSPHATASE/METHYLTRANSFERASE PROTEIN-RELATED"/>
    <property type="match status" value="1"/>
</dbReference>
<dbReference type="CDD" id="cd00555">
    <property type="entry name" value="Maf"/>
    <property type="match status" value="1"/>
</dbReference>
<dbReference type="OrthoDB" id="10267058at2759"/>
<keyword evidence="4" id="KW-1185">Reference proteome</keyword>
<evidence type="ECO:0008006" key="5">
    <source>
        <dbReference type="Google" id="ProtNLM"/>
    </source>
</evidence>
<evidence type="ECO:0000313" key="3">
    <source>
        <dbReference type="EMBL" id="KRX04157.1"/>
    </source>
</evidence>
<sequence length="185" mass="21016">MELQAEIYPSKFEENLDKKSFSDPADYCQATCQGKVDEVIQRLEKEGKKWDLAIFGDCICTQNGEIIEKPQDEQDVFKMLKRFSGKTHQVITAVKVVVKTNEGKIIQDDILEKTLVEFCDIPDEAIKEYAKTQYPWGKSGGYGYQDVGAMFVKKIEGDAYNIIGLPIHAVTQSIIKLIKEAKWVQ</sequence>
<dbReference type="InterPro" id="IPR029001">
    <property type="entry name" value="ITPase-like_fam"/>
</dbReference>
<dbReference type="OMA" id="CELFHER"/>
<evidence type="ECO:0000313" key="4">
    <source>
        <dbReference type="Proteomes" id="UP000054937"/>
    </source>
</evidence>
<dbReference type="AlphaFoldDB" id="A0A0V0QPQ8"/>
<organism evidence="3 4">
    <name type="scientific">Pseudocohnilembus persalinus</name>
    <name type="common">Ciliate</name>
    <dbReference type="NCBI Taxonomy" id="266149"/>
    <lineage>
        <taxon>Eukaryota</taxon>
        <taxon>Sar</taxon>
        <taxon>Alveolata</taxon>
        <taxon>Ciliophora</taxon>
        <taxon>Intramacronucleata</taxon>
        <taxon>Oligohymenophorea</taxon>
        <taxon>Scuticociliatia</taxon>
        <taxon>Philasterida</taxon>
        <taxon>Pseudocohnilembidae</taxon>
        <taxon>Pseudocohnilembus</taxon>
    </lineage>
</organism>
<dbReference type="FunCoup" id="A0A0V0QPQ8">
    <property type="interactions" value="3"/>
</dbReference>
<protein>
    <recommendedName>
        <fullName evidence="5">Maf-like protein</fullName>
    </recommendedName>
</protein>
<comment type="caution">
    <text evidence="3">The sequence shown here is derived from an EMBL/GenBank/DDBJ whole genome shotgun (WGS) entry which is preliminary data.</text>
</comment>
<gene>
    <name evidence="3" type="ORF">PPERSA_11281</name>
</gene>
<evidence type="ECO:0000256" key="1">
    <source>
        <dbReference type="ARBA" id="ARBA00001968"/>
    </source>
</evidence>
<dbReference type="HAMAP" id="MF_00528">
    <property type="entry name" value="Maf"/>
    <property type="match status" value="1"/>
</dbReference>
<dbReference type="Proteomes" id="UP000054937">
    <property type="component" value="Unassembled WGS sequence"/>
</dbReference>
<dbReference type="Gene3D" id="3.90.950.10">
    <property type="match status" value="1"/>
</dbReference>